<dbReference type="PANTHER" id="PTHR10000:SF8">
    <property type="entry name" value="HAD SUPERFAMILY HYDROLASE-LIKE, TYPE 3"/>
    <property type="match status" value="1"/>
</dbReference>
<comment type="caution">
    <text evidence="1">The sequence shown here is derived from an EMBL/GenBank/DDBJ whole genome shotgun (WGS) entry which is preliminary data.</text>
</comment>
<dbReference type="Gene3D" id="3.30.1240.10">
    <property type="match status" value="1"/>
</dbReference>
<name>A0AAP3ESG2_MICLU</name>
<dbReference type="NCBIfam" id="TIGR01484">
    <property type="entry name" value="HAD-SF-IIB"/>
    <property type="match status" value="1"/>
</dbReference>
<dbReference type="SUPFAM" id="SSF56784">
    <property type="entry name" value="HAD-like"/>
    <property type="match status" value="1"/>
</dbReference>
<dbReference type="GO" id="GO:0005829">
    <property type="term" value="C:cytosol"/>
    <property type="evidence" value="ECO:0007669"/>
    <property type="project" value="TreeGrafter"/>
</dbReference>
<dbReference type="Proteomes" id="UP001205867">
    <property type="component" value="Unassembled WGS sequence"/>
</dbReference>
<dbReference type="InterPro" id="IPR006379">
    <property type="entry name" value="HAD-SF_hydro_IIB"/>
</dbReference>
<dbReference type="InterPro" id="IPR036412">
    <property type="entry name" value="HAD-like_sf"/>
</dbReference>
<sequence>MPALPLPSRRPRMIATDLDGTIIGYRHTRSGRLSPRTITALRDAHDAGVEVVFVTGRPLRWLGPLSAQLGPVGPVICSNGAVVVDTATDDVLIAHPMPVEAVWTATDRLRALDRTVSFGAETLEGFFWEHAFSERAEFRAEVHAAATLEAALPGRLGVVKLMARSDTLAPDAFLAAARAELDELVSATHSAPGIALVEMSAPGVHKAATLAEFAASQGVAPADVVAFGDMPNDLEMLQWAGLGLAVASGHPSLLAAADGVVGACDDDGVAATVERLLELPAD</sequence>
<dbReference type="AlphaFoldDB" id="A0AAP3ESG2"/>
<dbReference type="EMBL" id="JALXKZ020000003">
    <property type="protein sequence ID" value="MCV7628314.1"/>
    <property type="molecule type" value="Genomic_DNA"/>
</dbReference>
<protein>
    <submittedName>
        <fullName evidence="1">Cof-type HAD-IIB family hydrolase</fullName>
    </submittedName>
</protein>
<proteinExistence type="predicted"/>
<accession>A0AAP3ESG2</accession>
<evidence type="ECO:0000313" key="1">
    <source>
        <dbReference type="EMBL" id="MCV7628314.1"/>
    </source>
</evidence>
<gene>
    <name evidence="1" type="ORF">M3A82_003000</name>
</gene>
<dbReference type="InterPro" id="IPR023214">
    <property type="entry name" value="HAD_sf"/>
</dbReference>
<reference evidence="1" key="1">
    <citation type="submission" date="2023-06" db="EMBL/GenBank/DDBJ databases">
        <title>lsaBGC provides a comprehensive framework for evolutionary analysis of biosynthetic gene clusters within focal taxa.</title>
        <authorList>
            <person name="Salamzade R."/>
            <person name="Sandstrom S."/>
            <person name="Kalan L.R."/>
        </authorList>
    </citation>
    <scope>NUCLEOTIDE SEQUENCE</scope>
    <source>
        <strain evidence="1">P3-SID899</strain>
    </source>
</reference>
<dbReference type="Gene3D" id="3.40.50.1000">
    <property type="entry name" value="HAD superfamily/HAD-like"/>
    <property type="match status" value="1"/>
</dbReference>
<dbReference type="Pfam" id="PF08282">
    <property type="entry name" value="Hydrolase_3"/>
    <property type="match status" value="1"/>
</dbReference>
<dbReference type="RefSeq" id="WP_206397436.1">
    <property type="nucleotide sequence ID" value="NZ_CBDRLD010000002.1"/>
</dbReference>
<dbReference type="PANTHER" id="PTHR10000">
    <property type="entry name" value="PHOSPHOSERINE PHOSPHATASE"/>
    <property type="match status" value="1"/>
</dbReference>
<dbReference type="GO" id="GO:0016791">
    <property type="term" value="F:phosphatase activity"/>
    <property type="evidence" value="ECO:0007669"/>
    <property type="project" value="TreeGrafter"/>
</dbReference>
<keyword evidence="1" id="KW-0378">Hydrolase</keyword>
<evidence type="ECO:0000313" key="2">
    <source>
        <dbReference type="Proteomes" id="UP001205867"/>
    </source>
</evidence>
<organism evidence="1 2">
    <name type="scientific">Micrococcus luteus</name>
    <name type="common">Micrococcus lysodeikticus</name>
    <dbReference type="NCBI Taxonomy" id="1270"/>
    <lineage>
        <taxon>Bacteria</taxon>
        <taxon>Bacillati</taxon>
        <taxon>Actinomycetota</taxon>
        <taxon>Actinomycetes</taxon>
        <taxon>Micrococcales</taxon>
        <taxon>Micrococcaceae</taxon>
        <taxon>Micrococcus</taxon>
    </lineage>
</organism>
<dbReference type="GO" id="GO:0000287">
    <property type="term" value="F:magnesium ion binding"/>
    <property type="evidence" value="ECO:0007669"/>
    <property type="project" value="TreeGrafter"/>
</dbReference>